<accession>A0AAW8EL12</accession>
<organism evidence="1 2">
    <name type="scientific">Variovorax paradoxus</name>
    <dbReference type="NCBI Taxonomy" id="34073"/>
    <lineage>
        <taxon>Bacteria</taxon>
        <taxon>Pseudomonadati</taxon>
        <taxon>Pseudomonadota</taxon>
        <taxon>Betaproteobacteria</taxon>
        <taxon>Burkholderiales</taxon>
        <taxon>Comamonadaceae</taxon>
        <taxon>Variovorax</taxon>
    </lineage>
</organism>
<evidence type="ECO:0000313" key="2">
    <source>
        <dbReference type="Proteomes" id="UP001224845"/>
    </source>
</evidence>
<evidence type="ECO:0008006" key="3">
    <source>
        <dbReference type="Google" id="ProtNLM"/>
    </source>
</evidence>
<protein>
    <recommendedName>
        <fullName evidence="3">Glycosyltransferase family 1 protein</fullName>
    </recommendedName>
</protein>
<dbReference type="RefSeq" id="WP_307595282.1">
    <property type="nucleotide sequence ID" value="NZ_JAUSRV010000009.1"/>
</dbReference>
<gene>
    <name evidence="1" type="ORF">J2W39_003939</name>
</gene>
<reference evidence="1" key="1">
    <citation type="submission" date="2023-07" db="EMBL/GenBank/DDBJ databases">
        <title>Sorghum-associated microbial communities from plants grown in Nebraska, USA.</title>
        <authorList>
            <person name="Schachtman D."/>
        </authorList>
    </citation>
    <scope>NUCLEOTIDE SEQUENCE</scope>
    <source>
        <strain evidence="1">DS3315</strain>
    </source>
</reference>
<dbReference type="EMBL" id="JAUSRV010000009">
    <property type="protein sequence ID" value="MDP9972697.1"/>
    <property type="molecule type" value="Genomic_DNA"/>
</dbReference>
<dbReference type="AlphaFoldDB" id="A0AAW8EL12"/>
<dbReference type="Proteomes" id="UP001224845">
    <property type="component" value="Unassembled WGS sequence"/>
</dbReference>
<proteinExistence type="predicted"/>
<comment type="caution">
    <text evidence="1">The sequence shown here is derived from an EMBL/GenBank/DDBJ whole genome shotgun (WGS) entry which is preliminary data.</text>
</comment>
<name>A0AAW8EL12_VARPD</name>
<sequence>MANFPRPAVPEESASPHLPRISRLLAEKSVRRLAALTLFSEKDYCEMHPGAAVGNEFDACVHAFCHGAPQGGPLFNPEQIARSLALVSASLINESAPSKSFQARAEAFRTRYPVASIYVSSLGNTFMKEIAGDLAVDLRRAGIDVSVRDENSDMAGLLPLSIVVAPHEFFTLGAGKDWMRDTVVSSSFVYNTEQMHTPWFAKALPAILASPGVFDISPQAARLFEGAGIPSMHLEPGAVLQTRWLEDVDLDHPLIDALPAEAKGLTFDPSGWVERPIDVSFFGSESARRESFFGRNASTFAKLSSFIYYRRQWHGPILDHTEGRSLTRIAGHVAGYSKISLNIHRDEFPYFEWHRMVRQGMGSGSLVVTDPCLPHPHLKPGEHFLQEEARHIPNLLEWLIFDADGQCEAGRVLKNTARLLSNDEANFVRTDSILSFLSKQMDGVES</sequence>
<evidence type="ECO:0000313" key="1">
    <source>
        <dbReference type="EMBL" id="MDP9972697.1"/>
    </source>
</evidence>